<dbReference type="SUPFAM" id="SSF53850">
    <property type="entry name" value="Periplasmic binding protein-like II"/>
    <property type="match status" value="1"/>
</dbReference>
<dbReference type="Proteomes" id="UP001611383">
    <property type="component" value="Chromosome"/>
</dbReference>
<sequence length="66" mass="7640">MTVLPRSFALARTREQELVVRTLPFALPAIRMELAWHPGHERDPKHLWFRGILRDAVRAAGLQPSR</sequence>
<protein>
    <submittedName>
        <fullName evidence="1">Uncharacterized protein</fullName>
    </submittedName>
</protein>
<accession>A0ABY9X1X4</accession>
<evidence type="ECO:0000313" key="1">
    <source>
        <dbReference type="EMBL" id="WNG49381.1"/>
    </source>
</evidence>
<dbReference type="EMBL" id="CP043494">
    <property type="protein sequence ID" value="WNG49381.1"/>
    <property type="molecule type" value="Genomic_DNA"/>
</dbReference>
<reference evidence="1 2" key="1">
    <citation type="submission" date="2019-08" db="EMBL/GenBank/DDBJ databases">
        <title>Archangium and Cystobacter genomes.</title>
        <authorList>
            <person name="Chen I.-C.K."/>
            <person name="Wielgoss S."/>
        </authorList>
    </citation>
    <scope>NUCLEOTIDE SEQUENCE [LARGE SCALE GENOMIC DNA]</scope>
    <source>
        <strain evidence="1 2">Cbm 6</strain>
    </source>
</reference>
<keyword evidence="2" id="KW-1185">Reference proteome</keyword>
<organism evidence="1 2">
    <name type="scientific">Archangium minus</name>
    <dbReference type="NCBI Taxonomy" id="83450"/>
    <lineage>
        <taxon>Bacteria</taxon>
        <taxon>Pseudomonadati</taxon>
        <taxon>Myxococcota</taxon>
        <taxon>Myxococcia</taxon>
        <taxon>Myxococcales</taxon>
        <taxon>Cystobacterineae</taxon>
        <taxon>Archangiaceae</taxon>
        <taxon>Archangium</taxon>
    </lineage>
</organism>
<gene>
    <name evidence="1" type="ORF">F0U60_38625</name>
</gene>
<dbReference type="Gene3D" id="3.40.190.10">
    <property type="entry name" value="Periplasmic binding protein-like II"/>
    <property type="match status" value="2"/>
</dbReference>
<dbReference type="RefSeq" id="WP_395825649.1">
    <property type="nucleotide sequence ID" value="NZ_CP043494.1"/>
</dbReference>
<evidence type="ECO:0000313" key="2">
    <source>
        <dbReference type="Proteomes" id="UP001611383"/>
    </source>
</evidence>
<proteinExistence type="predicted"/>
<name>A0ABY9X1X4_9BACT</name>